<dbReference type="Proteomes" id="UP000834106">
    <property type="component" value="Chromosome 12"/>
</dbReference>
<proteinExistence type="predicted"/>
<organism evidence="2 3">
    <name type="scientific">Fraxinus pennsylvanica</name>
    <dbReference type="NCBI Taxonomy" id="56036"/>
    <lineage>
        <taxon>Eukaryota</taxon>
        <taxon>Viridiplantae</taxon>
        <taxon>Streptophyta</taxon>
        <taxon>Embryophyta</taxon>
        <taxon>Tracheophyta</taxon>
        <taxon>Spermatophyta</taxon>
        <taxon>Magnoliopsida</taxon>
        <taxon>eudicotyledons</taxon>
        <taxon>Gunneridae</taxon>
        <taxon>Pentapetalae</taxon>
        <taxon>asterids</taxon>
        <taxon>lamiids</taxon>
        <taxon>Lamiales</taxon>
        <taxon>Oleaceae</taxon>
        <taxon>Oleeae</taxon>
        <taxon>Fraxinus</taxon>
    </lineage>
</organism>
<keyword evidence="3" id="KW-1185">Reference proteome</keyword>
<dbReference type="EMBL" id="OU503047">
    <property type="protein sequence ID" value="CAI9772634.1"/>
    <property type="molecule type" value="Genomic_DNA"/>
</dbReference>
<keyword evidence="1" id="KW-0175">Coiled coil</keyword>
<protein>
    <submittedName>
        <fullName evidence="2">Uncharacterized protein</fullName>
    </submittedName>
</protein>
<dbReference type="AlphaFoldDB" id="A0AAD1ZND1"/>
<accession>A0AAD1ZND1</accession>
<reference evidence="2" key="1">
    <citation type="submission" date="2023-05" db="EMBL/GenBank/DDBJ databases">
        <authorList>
            <person name="Huff M."/>
        </authorList>
    </citation>
    <scope>NUCLEOTIDE SEQUENCE</scope>
</reference>
<feature type="coiled-coil region" evidence="1">
    <location>
        <begin position="91"/>
        <end position="118"/>
    </location>
</feature>
<gene>
    <name evidence="2" type="ORF">FPE_LOCUS20064</name>
</gene>
<evidence type="ECO:0000313" key="2">
    <source>
        <dbReference type="EMBL" id="CAI9772634.1"/>
    </source>
</evidence>
<feature type="coiled-coil region" evidence="1">
    <location>
        <begin position="28"/>
        <end position="55"/>
    </location>
</feature>
<evidence type="ECO:0000313" key="3">
    <source>
        <dbReference type="Proteomes" id="UP000834106"/>
    </source>
</evidence>
<sequence>MALNKNVLVHSSNGVAIVNYLMVDDTKISDLTLEVDSCKTKVASLKNNHDQAQSELNSARMPKKKWNMIHKLLTLSRSKGGFSVKRVEMDQNDCALMVEKAQEEFEKLQAEQSGLEKRVNKKVMAMFEKAEDEYNDFISNKHY</sequence>
<name>A0AAD1ZND1_9LAMI</name>
<evidence type="ECO:0000256" key="1">
    <source>
        <dbReference type="SAM" id="Coils"/>
    </source>
</evidence>